<name>A0A371HU98_MUCPR</name>
<dbReference type="Pfam" id="PF03732">
    <property type="entry name" value="Retrotrans_gag"/>
    <property type="match status" value="1"/>
</dbReference>
<comment type="caution">
    <text evidence="3">The sequence shown here is derived from an EMBL/GenBank/DDBJ whole genome shotgun (WGS) entry which is preliminary data.</text>
</comment>
<dbReference type="AlphaFoldDB" id="A0A371HU98"/>
<dbReference type="InterPro" id="IPR005162">
    <property type="entry name" value="Retrotrans_gag_dom"/>
</dbReference>
<reference evidence="3" key="1">
    <citation type="submission" date="2018-05" db="EMBL/GenBank/DDBJ databases">
        <title>Draft genome of Mucuna pruriens seed.</title>
        <authorList>
            <person name="Nnadi N.E."/>
            <person name="Vos R."/>
            <person name="Hasami M.H."/>
            <person name="Devisetty U.K."/>
            <person name="Aguiy J.C."/>
        </authorList>
    </citation>
    <scope>NUCLEOTIDE SEQUENCE [LARGE SCALE GENOMIC DNA]</scope>
    <source>
        <strain evidence="3">JCA_2017</strain>
    </source>
</reference>
<dbReference type="Proteomes" id="UP000257109">
    <property type="component" value="Unassembled WGS sequence"/>
</dbReference>
<evidence type="ECO:0000313" key="3">
    <source>
        <dbReference type="EMBL" id="RDY06363.1"/>
    </source>
</evidence>
<feature type="region of interest" description="Disordered" evidence="1">
    <location>
        <begin position="321"/>
        <end position="342"/>
    </location>
</feature>
<feature type="region of interest" description="Disordered" evidence="1">
    <location>
        <begin position="46"/>
        <end position="83"/>
    </location>
</feature>
<proteinExistence type="predicted"/>
<dbReference type="PANTHER" id="PTHR33223:SF8">
    <property type="entry name" value="OS04G0172440 PROTEIN"/>
    <property type="match status" value="1"/>
</dbReference>
<keyword evidence="4" id="KW-1185">Reference proteome</keyword>
<evidence type="ECO:0000256" key="1">
    <source>
        <dbReference type="SAM" id="MobiDB-lite"/>
    </source>
</evidence>
<accession>A0A371HU98</accession>
<feature type="compositionally biased region" description="Polar residues" evidence="1">
    <location>
        <begin position="324"/>
        <end position="337"/>
    </location>
</feature>
<sequence>MGEMREQINKMFELLTRNTALPAPATTLGAASKVATQGTPAYPSGLEYPCRSIGGRRTRTGKGKSPGAPGHANNGHPGQTGATFKTQEALPTQDEKISSLEQRVRLIEGTGGHGLDAADLCLMPDVVLPIDFKTPKFKKYKGSSCHRVHLAMYYRKMAAYIHQDKILVHCFQDSLTRAIINWYINLEKGQVRTWRDQAEAFVRQYKYNEDMAPDRSRLQNLSKTESEGFKDYAQRWRELAAQVKPPLTEKEMVSMFIETLPSPFYDKAVGSVASNFADLVTVGERIESGLKRRRIVGNLTSPGRKLVPERRKGETNAVIIDPSKSYNPEGSSSSPPITLNPPGMIISTNLPNPSRVEAANPPNVQNVRLARLRRIFTPIPMTYTTFFPQLLQKHVITTVPVKPMEPPYP</sequence>
<dbReference type="PANTHER" id="PTHR33223">
    <property type="entry name" value="CCHC-TYPE DOMAIN-CONTAINING PROTEIN"/>
    <property type="match status" value="1"/>
</dbReference>
<protein>
    <recommendedName>
        <fullName evidence="2">Retrotransposon gag domain-containing protein</fullName>
    </recommendedName>
</protein>
<gene>
    <name evidence="3" type="ORF">CR513_09651</name>
</gene>
<evidence type="ECO:0000259" key="2">
    <source>
        <dbReference type="Pfam" id="PF03732"/>
    </source>
</evidence>
<feature type="domain" description="Retrotransposon gag" evidence="2">
    <location>
        <begin position="178"/>
        <end position="260"/>
    </location>
</feature>
<organism evidence="3 4">
    <name type="scientific">Mucuna pruriens</name>
    <name type="common">Velvet bean</name>
    <name type="synonym">Dolichos pruriens</name>
    <dbReference type="NCBI Taxonomy" id="157652"/>
    <lineage>
        <taxon>Eukaryota</taxon>
        <taxon>Viridiplantae</taxon>
        <taxon>Streptophyta</taxon>
        <taxon>Embryophyta</taxon>
        <taxon>Tracheophyta</taxon>
        <taxon>Spermatophyta</taxon>
        <taxon>Magnoliopsida</taxon>
        <taxon>eudicotyledons</taxon>
        <taxon>Gunneridae</taxon>
        <taxon>Pentapetalae</taxon>
        <taxon>rosids</taxon>
        <taxon>fabids</taxon>
        <taxon>Fabales</taxon>
        <taxon>Fabaceae</taxon>
        <taxon>Papilionoideae</taxon>
        <taxon>50 kb inversion clade</taxon>
        <taxon>NPAAA clade</taxon>
        <taxon>indigoferoid/millettioid clade</taxon>
        <taxon>Phaseoleae</taxon>
        <taxon>Mucuna</taxon>
    </lineage>
</organism>
<feature type="non-terminal residue" evidence="3">
    <location>
        <position position="1"/>
    </location>
</feature>
<dbReference type="EMBL" id="QJKJ01001699">
    <property type="protein sequence ID" value="RDY06363.1"/>
    <property type="molecule type" value="Genomic_DNA"/>
</dbReference>
<evidence type="ECO:0000313" key="4">
    <source>
        <dbReference type="Proteomes" id="UP000257109"/>
    </source>
</evidence>
<dbReference type="OrthoDB" id="686606at2759"/>